<feature type="transmembrane region" description="Helical" evidence="15">
    <location>
        <begin position="504"/>
        <end position="524"/>
    </location>
</feature>
<evidence type="ECO:0000313" key="18">
    <source>
        <dbReference type="Proteomes" id="UP000078561"/>
    </source>
</evidence>
<feature type="compositionally biased region" description="Polar residues" evidence="14">
    <location>
        <begin position="1"/>
        <end position="16"/>
    </location>
</feature>
<dbReference type="InterPro" id="IPR007484">
    <property type="entry name" value="Peptidase_M28"/>
</dbReference>
<evidence type="ECO:0000256" key="10">
    <source>
        <dbReference type="ARBA" id="ARBA00022989"/>
    </source>
</evidence>
<dbReference type="SUPFAM" id="SSF53187">
    <property type="entry name" value="Zn-dependent exopeptidases"/>
    <property type="match status" value="1"/>
</dbReference>
<evidence type="ECO:0000256" key="7">
    <source>
        <dbReference type="ARBA" id="ARBA00022692"/>
    </source>
</evidence>
<feature type="transmembrane region" description="Helical" evidence="15">
    <location>
        <begin position="530"/>
        <end position="554"/>
    </location>
</feature>
<dbReference type="AlphaFoldDB" id="A0A163JHJ8"/>
<feature type="domain" description="Peptidase M28" evidence="16">
    <location>
        <begin position="158"/>
        <end position="347"/>
    </location>
</feature>
<feature type="region of interest" description="Disordered" evidence="14">
    <location>
        <begin position="1"/>
        <end position="33"/>
    </location>
</feature>
<keyword evidence="18" id="KW-1185">Reference proteome</keyword>
<evidence type="ECO:0000256" key="5">
    <source>
        <dbReference type="ARBA" id="ARBA00022554"/>
    </source>
</evidence>
<evidence type="ECO:0000313" key="17">
    <source>
        <dbReference type="EMBL" id="SAL99402.1"/>
    </source>
</evidence>
<keyword evidence="5" id="KW-0926">Vacuole</keyword>
<evidence type="ECO:0000256" key="4">
    <source>
        <dbReference type="ARBA" id="ARBA00010918"/>
    </source>
</evidence>
<dbReference type="STRING" id="4829.A0A163JHJ8"/>
<dbReference type="InParanoid" id="A0A163JHJ8"/>
<feature type="transmembrane region" description="Helical" evidence="15">
    <location>
        <begin position="392"/>
        <end position="410"/>
    </location>
</feature>
<accession>A0A163JHJ8</accession>
<evidence type="ECO:0000256" key="8">
    <source>
        <dbReference type="ARBA" id="ARBA00022801"/>
    </source>
</evidence>
<keyword evidence="11" id="KW-0482">Metalloprotease</keyword>
<dbReference type="OrthoDB" id="76293at2759"/>
<comment type="subcellular location">
    <subcellularLocation>
        <location evidence="3">Vacuole membrane</location>
        <topology evidence="3">Multi-pass membrane protein</topology>
    </subcellularLocation>
</comment>
<feature type="transmembrane region" description="Helical" evidence="15">
    <location>
        <begin position="561"/>
        <end position="583"/>
    </location>
</feature>
<dbReference type="GO" id="GO:0006508">
    <property type="term" value="P:proteolysis"/>
    <property type="evidence" value="ECO:0007669"/>
    <property type="project" value="UniProtKB-KW"/>
</dbReference>
<evidence type="ECO:0000256" key="2">
    <source>
        <dbReference type="ARBA" id="ARBA00003273"/>
    </source>
</evidence>
<keyword evidence="10 15" id="KW-1133">Transmembrane helix</keyword>
<dbReference type="EMBL" id="LT552697">
    <property type="protein sequence ID" value="SAL99402.1"/>
    <property type="molecule type" value="Genomic_DNA"/>
</dbReference>
<evidence type="ECO:0000256" key="9">
    <source>
        <dbReference type="ARBA" id="ARBA00022833"/>
    </source>
</evidence>
<dbReference type="OMA" id="HCYNEYL"/>
<sequence length="863" mass="95987">MTSVTENTPLLGNNRSIRQHDEEDSPTTSHADHHFRRHHPWNAYFWIFGSLALLISFIYNYRSTLPRPLSQVEAIEKDDFSGLHSYNEYLSHFNTPHSANQQGNTAMYHWISAELEHFAKVAQQNDIKTDLITNDTTLWVAKRDRFSQGEYWYVESRNIMLRLHGQQGSIDNALLVNAHYDSVSTSHGVTDNGMGTATALELLNYFVQHPPQNTLIFLFNNFEEGGLVGAQSFIHHPWFASIKLFVNLEGTGSGGRSLLFRSSNLDAVKKLASSRAHLLHGTPFGNDMLKSKLIRSDTDYTTFTGQGVPGLDIAFYTPRAHYHTQRDDLVHTTPSSLQYMGQMALGVVRALDESAATDHNVIADAKMEKFIYYDILGRIMLVYSFTTSQAINIVMLVSTPLVALVWLALLSRDHDNKKKFWLEALTTFGQGLAAVAVALVLIIGVDALAIYALLQLKPLLTYGNAYIAAFYLVLASLLGLTLSQLALTRIKRMHRALLQLNTSLYGLVTVWWGLVVGATVLGSSEVAGGYFAIFFLVSGVIAIIVSHLLAMVYLKAKLPGVFVVQTVLPVIMMSEFCFMSLDALRHTTADGTPELSIYVIVATPIVLITLHLLPWVHVSGDKRQPVGVFTLALVVVFVSCLLLSPFNRQNSPNRIVFHQEYDQIESTATVRLVTGQGLESTLEHYLTAEEAATLWCDNQADGGYQVTCTYQTKDVPVHAQQKDEYKLEIGDQAAKVTATATRRLFRFTTTVQHSNLCQLKMNVPMLSANVNGEPITPDGGEMNAVMSYVNQVGEPVRWEIEVGPDDSLENNLTVQVSCLYDDWTQGELPAFTNLRNRLPETQALTIKGGIGLAMVHYPVVNLK</sequence>
<evidence type="ECO:0000256" key="13">
    <source>
        <dbReference type="RuleBase" id="RU361240"/>
    </source>
</evidence>
<evidence type="ECO:0000259" key="16">
    <source>
        <dbReference type="Pfam" id="PF04389"/>
    </source>
</evidence>
<organism evidence="17">
    <name type="scientific">Absidia glauca</name>
    <name type="common">Pin mould</name>
    <dbReference type="NCBI Taxonomy" id="4829"/>
    <lineage>
        <taxon>Eukaryota</taxon>
        <taxon>Fungi</taxon>
        <taxon>Fungi incertae sedis</taxon>
        <taxon>Mucoromycota</taxon>
        <taxon>Mucoromycotina</taxon>
        <taxon>Mucoromycetes</taxon>
        <taxon>Mucorales</taxon>
        <taxon>Cunninghamellaceae</taxon>
        <taxon>Absidia</taxon>
    </lineage>
</organism>
<keyword evidence="15" id="KW-0472">Membrane</keyword>
<dbReference type="GO" id="GO:0008235">
    <property type="term" value="F:metalloexopeptidase activity"/>
    <property type="evidence" value="ECO:0007669"/>
    <property type="project" value="InterPro"/>
</dbReference>
<dbReference type="InterPro" id="IPR045175">
    <property type="entry name" value="M28_fam"/>
</dbReference>
<evidence type="ECO:0000256" key="6">
    <source>
        <dbReference type="ARBA" id="ARBA00022670"/>
    </source>
</evidence>
<dbReference type="PANTHER" id="PTHR12147">
    <property type="entry name" value="METALLOPEPTIDASE M28 FAMILY MEMBER"/>
    <property type="match status" value="1"/>
</dbReference>
<dbReference type="PANTHER" id="PTHR12147:SF58">
    <property type="entry name" value="VACUOLAR MEMBRANE PROTEASE"/>
    <property type="match status" value="1"/>
</dbReference>
<dbReference type="GO" id="GO:0046872">
    <property type="term" value="F:metal ion binding"/>
    <property type="evidence" value="ECO:0007669"/>
    <property type="project" value="UniProtKB-KW"/>
</dbReference>
<feature type="transmembrane region" description="Helical" evidence="15">
    <location>
        <begin position="628"/>
        <end position="646"/>
    </location>
</feature>
<name>A0A163JHJ8_ABSGL</name>
<keyword evidence="9 13" id="KW-0862">Zinc</keyword>
<keyword evidence="8 13" id="KW-0378">Hydrolase</keyword>
<dbReference type="Pfam" id="PF04389">
    <property type="entry name" value="Peptidase_M28"/>
    <property type="match status" value="1"/>
</dbReference>
<dbReference type="FunCoup" id="A0A163JHJ8">
    <property type="interactions" value="14"/>
</dbReference>
<keyword evidence="13" id="KW-0479">Metal-binding</keyword>
<evidence type="ECO:0000256" key="11">
    <source>
        <dbReference type="ARBA" id="ARBA00023049"/>
    </source>
</evidence>
<dbReference type="GO" id="GO:0005774">
    <property type="term" value="C:vacuolar membrane"/>
    <property type="evidence" value="ECO:0007669"/>
    <property type="project" value="UniProtKB-SubCell"/>
</dbReference>
<feature type="transmembrane region" description="Helical" evidence="15">
    <location>
        <begin position="465"/>
        <end position="483"/>
    </location>
</feature>
<keyword evidence="12" id="KW-0325">Glycoprotein</keyword>
<dbReference type="Proteomes" id="UP000078561">
    <property type="component" value="Unassembled WGS sequence"/>
</dbReference>
<dbReference type="Gene3D" id="3.40.630.10">
    <property type="entry name" value="Zn peptidases"/>
    <property type="match status" value="1"/>
</dbReference>
<evidence type="ECO:0000256" key="1">
    <source>
        <dbReference type="ARBA" id="ARBA00001947"/>
    </source>
</evidence>
<evidence type="ECO:0000256" key="3">
    <source>
        <dbReference type="ARBA" id="ARBA00004128"/>
    </source>
</evidence>
<feature type="transmembrane region" description="Helical" evidence="15">
    <location>
        <begin position="595"/>
        <end position="616"/>
    </location>
</feature>
<comment type="similarity">
    <text evidence="4 13">Belongs to the peptidase M28 family.</text>
</comment>
<gene>
    <name evidence="17" type="primary">ABSGL_05016.1 scaffold 6272</name>
</gene>
<comment type="cofactor">
    <cofactor evidence="1">
        <name>Zn(2+)</name>
        <dbReference type="ChEBI" id="CHEBI:29105"/>
    </cofactor>
</comment>
<proteinExistence type="inferred from homology"/>
<feature type="transmembrane region" description="Helical" evidence="15">
    <location>
        <begin position="43"/>
        <end position="61"/>
    </location>
</feature>
<evidence type="ECO:0000256" key="14">
    <source>
        <dbReference type="SAM" id="MobiDB-lite"/>
    </source>
</evidence>
<evidence type="ECO:0000256" key="15">
    <source>
        <dbReference type="SAM" id="Phobius"/>
    </source>
</evidence>
<feature type="transmembrane region" description="Helical" evidence="15">
    <location>
        <begin position="431"/>
        <end position="453"/>
    </location>
</feature>
<evidence type="ECO:0000256" key="12">
    <source>
        <dbReference type="ARBA" id="ARBA00023180"/>
    </source>
</evidence>
<dbReference type="EC" id="3.4.-.-" evidence="13"/>
<keyword evidence="6 13" id="KW-0645">Protease</keyword>
<protein>
    <recommendedName>
        <fullName evidence="13">Peptide hydrolase</fullName>
        <ecNumber evidence="13">3.4.-.-</ecNumber>
    </recommendedName>
</protein>
<keyword evidence="7 15" id="KW-0812">Transmembrane</keyword>
<comment type="function">
    <text evidence="2">May be involved in vacuolar sorting and osmoregulation.</text>
</comment>
<reference evidence="17" key="1">
    <citation type="submission" date="2016-04" db="EMBL/GenBank/DDBJ databases">
        <authorList>
            <person name="Evans L.H."/>
            <person name="Alamgir A."/>
            <person name="Owens N."/>
            <person name="Weber N.D."/>
            <person name="Virtaneva K."/>
            <person name="Barbian K."/>
            <person name="Babar A."/>
            <person name="Rosenke K."/>
        </authorList>
    </citation>
    <scope>NUCLEOTIDE SEQUENCE [LARGE SCALE GENOMIC DNA]</scope>
    <source>
        <strain evidence="17">CBS 101.48</strain>
    </source>
</reference>